<reference evidence="6" key="1">
    <citation type="submission" date="2020-03" db="EMBL/GenBank/DDBJ databases">
        <title>Genome of Pelagibius litoralis DSM 21314T.</title>
        <authorList>
            <person name="Wang G."/>
        </authorList>
    </citation>
    <scope>NUCLEOTIDE SEQUENCE</scope>
    <source>
        <strain evidence="6">DSM 21314</strain>
    </source>
</reference>
<evidence type="ECO:0000256" key="3">
    <source>
        <dbReference type="ARBA" id="ARBA00023125"/>
    </source>
</evidence>
<dbReference type="GO" id="GO:0003700">
    <property type="term" value="F:DNA-binding transcription factor activity"/>
    <property type="evidence" value="ECO:0007669"/>
    <property type="project" value="InterPro"/>
</dbReference>
<dbReference type="Gene3D" id="1.10.10.10">
    <property type="entry name" value="Winged helix-like DNA-binding domain superfamily/Winged helix DNA-binding domain"/>
    <property type="match status" value="1"/>
</dbReference>
<dbReference type="SUPFAM" id="SSF53850">
    <property type="entry name" value="Periplasmic binding protein-like II"/>
    <property type="match status" value="1"/>
</dbReference>
<dbReference type="InterPro" id="IPR036390">
    <property type="entry name" value="WH_DNA-bd_sf"/>
</dbReference>
<dbReference type="InterPro" id="IPR058163">
    <property type="entry name" value="LysR-type_TF_proteobact-type"/>
</dbReference>
<dbReference type="EMBL" id="JAAQPH010000018">
    <property type="protein sequence ID" value="NIA71024.1"/>
    <property type="molecule type" value="Genomic_DNA"/>
</dbReference>
<dbReference type="PROSITE" id="PS50931">
    <property type="entry name" value="HTH_LYSR"/>
    <property type="match status" value="1"/>
</dbReference>
<dbReference type="PRINTS" id="PR00039">
    <property type="entry name" value="HTHLYSR"/>
</dbReference>
<dbReference type="InterPro" id="IPR036388">
    <property type="entry name" value="WH-like_DNA-bd_sf"/>
</dbReference>
<dbReference type="Proteomes" id="UP000761264">
    <property type="component" value="Unassembled WGS sequence"/>
</dbReference>
<gene>
    <name evidence="6" type="ORF">HBA54_20705</name>
</gene>
<evidence type="ECO:0000313" key="7">
    <source>
        <dbReference type="Proteomes" id="UP000761264"/>
    </source>
</evidence>
<dbReference type="AlphaFoldDB" id="A0A967KCS1"/>
<keyword evidence="3" id="KW-0238">DNA-binding</keyword>
<organism evidence="6 7">
    <name type="scientific">Pelagibius litoralis</name>
    <dbReference type="NCBI Taxonomy" id="374515"/>
    <lineage>
        <taxon>Bacteria</taxon>
        <taxon>Pseudomonadati</taxon>
        <taxon>Pseudomonadota</taxon>
        <taxon>Alphaproteobacteria</taxon>
        <taxon>Rhodospirillales</taxon>
        <taxon>Rhodovibrionaceae</taxon>
        <taxon>Pelagibius</taxon>
    </lineage>
</organism>
<comment type="similarity">
    <text evidence="1">Belongs to the LysR transcriptional regulatory family.</text>
</comment>
<proteinExistence type="inferred from homology"/>
<evidence type="ECO:0000313" key="6">
    <source>
        <dbReference type="EMBL" id="NIA71024.1"/>
    </source>
</evidence>
<dbReference type="InterPro" id="IPR005119">
    <property type="entry name" value="LysR_subst-bd"/>
</dbReference>
<evidence type="ECO:0000256" key="1">
    <source>
        <dbReference type="ARBA" id="ARBA00009437"/>
    </source>
</evidence>
<dbReference type="PANTHER" id="PTHR30537">
    <property type="entry name" value="HTH-TYPE TRANSCRIPTIONAL REGULATOR"/>
    <property type="match status" value="1"/>
</dbReference>
<sequence length="295" mass="32572">MDSLEGLPVFVRTVREGSFSAAARALDLTPSAVSKQIGRLEDRLSVRLFNRTTRRLSLTEEGAAFYERASRILTDLEDAAAAVSSLRATPQGRLRVTMPSGFGLLHFLPVLPDFLARYPELDLDIDVNDRFVDMVDEGFDVALRIGELQDSSLISRRLSANHRVLAAAPGYLHAHGAPRRIGEVADHNCLVYTYRAQRHDWHLVDETGAEFVVTVSGNVETNNPTILRASALAGVGLVLLPLWLIGPDLKAGRLVQVLPRYHGPDSAINVVYPPGRHLSARVRCFVDFLVERFAD</sequence>
<dbReference type="FunFam" id="1.10.10.10:FF:000001">
    <property type="entry name" value="LysR family transcriptional regulator"/>
    <property type="match status" value="1"/>
</dbReference>
<dbReference type="Gene3D" id="3.40.190.290">
    <property type="match status" value="1"/>
</dbReference>
<dbReference type="Pfam" id="PF00126">
    <property type="entry name" value="HTH_1"/>
    <property type="match status" value="1"/>
</dbReference>
<comment type="caution">
    <text evidence="6">The sequence shown here is derived from an EMBL/GenBank/DDBJ whole genome shotgun (WGS) entry which is preliminary data.</text>
</comment>
<evidence type="ECO:0000256" key="4">
    <source>
        <dbReference type="ARBA" id="ARBA00023163"/>
    </source>
</evidence>
<dbReference type="GO" id="GO:0003677">
    <property type="term" value="F:DNA binding"/>
    <property type="evidence" value="ECO:0007669"/>
    <property type="project" value="UniProtKB-KW"/>
</dbReference>
<dbReference type="Pfam" id="PF03466">
    <property type="entry name" value="LysR_substrate"/>
    <property type="match status" value="1"/>
</dbReference>
<dbReference type="FunFam" id="3.40.190.290:FF:000001">
    <property type="entry name" value="Transcriptional regulator, LysR family"/>
    <property type="match status" value="1"/>
</dbReference>
<feature type="domain" description="HTH lysR-type" evidence="5">
    <location>
        <begin position="1"/>
        <end position="59"/>
    </location>
</feature>
<accession>A0A967KCS1</accession>
<dbReference type="CDD" id="cd08422">
    <property type="entry name" value="PBP2_CrgA_like"/>
    <property type="match status" value="1"/>
</dbReference>
<dbReference type="InterPro" id="IPR000847">
    <property type="entry name" value="LysR_HTH_N"/>
</dbReference>
<keyword evidence="4" id="KW-0804">Transcription</keyword>
<dbReference type="RefSeq" id="WP_167228231.1">
    <property type="nucleotide sequence ID" value="NZ_JAAQPH010000018.1"/>
</dbReference>
<dbReference type="SUPFAM" id="SSF46785">
    <property type="entry name" value="Winged helix' DNA-binding domain"/>
    <property type="match status" value="1"/>
</dbReference>
<name>A0A967KCS1_9PROT</name>
<keyword evidence="2" id="KW-0805">Transcription regulation</keyword>
<dbReference type="PANTHER" id="PTHR30537:SF5">
    <property type="entry name" value="HTH-TYPE TRANSCRIPTIONAL ACTIVATOR TTDR-RELATED"/>
    <property type="match status" value="1"/>
</dbReference>
<keyword evidence="7" id="KW-1185">Reference proteome</keyword>
<evidence type="ECO:0000259" key="5">
    <source>
        <dbReference type="PROSITE" id="PS50931"/>
    </source>
</evidence>
<evidence type="ECO:0000256" key="2">
    <source>
        <dbReference type="ARBA" id="ARBA00023015"/>
    </source>
</evidence>
<protein>
    <submittedName>
        <fullName evidence="6">LysR family transcriptional regulator</fullName>
    </submittedName>
</protein>